<accession>A0A0R1VCZ8</accession>
<dbReference type="Proteomes" id="UP000051739">
    <property type="component" value="Unassembled WGS sequence"/>
</dbReference>
<keyword evidence="10" id="KW-1185">Reference proteome</keyword>
<dbReference type="PANTHER" id="PTHR39560:SF1">
    <property type="entry name" value="PROTEIN ADENYLYLTRANSFERASE FIC-RELATED"/>
    <property type="match status" value="1"/>
</dbReference>
<evidence type="ECO:0000313" key="10">
    <source>
        <dbReference type="Proteomes" id="UP000051739"/>
    </source>
</evidence>
<dbReference type="EMBL" id="AZFN01000003">
    <property type="protein sequence ID" value="KRM03361.1"/>
    <property type="molecule type" value="Genomic_DNA"/>
</dbReference>
<evidence type="ECO:0000256" key="7">
    <source>
        <dbReference type="ARBA" id="ARBA00048696"/>
    </source>
</evidence>
<dbReference type="GO" id="GO:0051302">
    <property type="term" value="P:regulation of cell division"/>
    <property type="evidence" value="ECO:0007669"/>
    <property type="project" value="TreeGrafter"/>
</dbReference>
<comment type="catalytic activity">
    <reaction evidence="7">
        <text>L-tyrosyl-[protein] + ATP = O-(5'-adenylyl)-L-tyrosyl-[protein] + diphosphate</text>
        <dbReference type="Rhea" id="RHEA:54288"/>
        <dbReference type="Rhea" id="RHEA-COMP:10136"/>
        <dbReference type="Rhea" id="RHEA-COMP:13846"/>
        <dbReference type="ChEBI" id="CHEBI:30616"/>
        <dbReference type="ChEBI" id="CHEBI:33019"/>
        <dbReference type="ChEBI" id="CHEBI:46858"/>
        <dbReference type="ChEBI" id="CHEBI:83624"/>
        <dbReference type="EC" id="2.7.7.108"/>
    </reaction>
</comment>
<dbReference type="SUPFAM" id="SSF140931">
    <property type="entry name" value="Fic-like"/>
    <property type="match status" value="1"/>
</dbReference>
<dbReference type="RefSeq" id="WP_056936748.1">
    <property type="nucleotide sequence ID" value="NZ_AZFN01000003.1"/>
</dbReference>
<protein>
    <recommendedName>
        <fullName evidence="5">protein adenylyltransferase</fullName>
        <ecNumber evidence="5">2.7.7.108</ecNumber>
    </recommendedName>
</protein>
<evidence type="ECO:0000256" key="6">
    <source>
        <dbReference type="ARBA" id="ARBA00047939"/>
    </source>
</evidence>
<dbReference type="InterPro" id="IPR036597">
    <property type="entry name" value="Fido-like_dom_sf"/>
</dbReference>
<dbReference type="InterPro" id="IPR003812">
    <property type="entry name" value="Fido"/>
</dbReference>
<organism evidence="9 10">
    <name type="scientific">Limosilactobacillus gastricus DSM 16045</name>
    <dbReference type="NCBI Taxonomy" id="1423749"/>
    <lineage>
        <taxon>Bacteria</taxon>
        <taxon>Bacillati</taxon>
        <taxon>Bacillota</taxon>
        <taxon>Bacilli</taxon>
        <taxon>Lactobacillales</taxon>
        <taxon>Lactobacillaceae</taxon>
        <taxon>Limosilactobacillus</taxon>
    </lineage>
</organism>
<dbReference type="PROSITE" id="PS51459">
    <property type="entry name" value="FIDO"/>
    <property type="match status" value="1"/>
</dbReference>
<proteinExistence type="predicted"/>
<evidence type="ECO:0000259" key="8">
    <source>
        <dbReference type="PROSITE" id="PS51459"/>
    </source>
</evidence>
<name>A0A0R1VCZ8_9LACO</name>
<comment type="catalytic activity">
    <reaction evidence="6">
        <text>L-threonyl-[protein] + ATP = 3-O-(5'-adenylyl)-L-threonyl-[protein] + diphosphate</text>
        <dbReference type="Rhea" id="RHEA:54292"/>
        <dbReference type="Rhea" id="RHEA-COMP:11060"/>
        <dbReference type="Rhea" id="RHEA-COMP:13847"/>
        <dbReference type="ChEBI" id="CHEBI:30013"/>
        <dbReference type="ChEBI" id="CHEBI:30616"/>
        <dbReference type="ChEBI" id="CHEBI:33019"/>
        <dbReference type="ChEBI" id="CHEBI:138113"/>
        <dbReference type="EC" id="2.7.7.108"/>
    </reaction>
</comment>
<dbReference type="Pfam" id="PF02661">
    <property type="entry name" value="Fic"/>
    <property type="match status" value="1"/>
</dbReference>
<dbReference type="GO" id="GO:0070733">
    <property type="term" value="F:AMPylase activity"/>
    <property type="evidence" value="ECO:0007669"/>
    <property type="project" value="UniProtKB-EC"/>
</dbReference>
<feature type="domain" description="Fido" evidence="8">
    <location>
        <begin position="46"/>
        <end position="178"/>
    </location>
</feature>
<keyword evidence="2" id="KW-0548">Nucleotidyltransferase</keyword>
<dbReference type="EC" id="2.7.7.108" evidence="5"/>
<evidence type="ECO:0000256" key="5">
    <source>
        <dbReference type="ARBA" id="ARBA00034531"/>
    </source>
</evidence>
<dbReference type="PATRIC" id="fig|1423749.3.peg.1165"/>
<keyword evidence="1" id="KW-0808">Transferase</keyword>
<reference evidence="9 10" key="1">
    <citation type="journal article" date="2015" name="Genome Announc.">
        <title>Expanding the biotechnology potential of lactobacilli through comparative genomics of 213 strains and associated genera.</title>
        <authorList>
            <person name="Sun Z."/>
            <person name="Harris H.M."/>
            <person name="McCann A."/>
            <person name="Guo C."/>
            <person name="Argimon S."/>
            <person name="Zhang W."/>
            <person name="Yang X."/>
            <person name="Jeffery I.B."/>
            <person name="Cooney J.C."/>
            <person name="Kagawa T.F."/>
            <person name="Liu W."/>
            <person name="Song Y."/>
            <person name="Salvetti E."/>
            <person name="Wrobel A."/>
            <person name="Rasinkangas P."/>
            <person name="Parkhill J."/>
            <person name="Rea M.C."/>
            <person name="O'Sullivan O."/>
            <person name="Ritari J."/>
            <person name="Douillard F.P."/>
            <person name="Paul Ross R."/>
            <person name="Yang R."/>
            <person name="Briner A.E."/>
            <person name="Felis G.E."/>
            <person name="de Vos W.M."/>
            <person name="Barrangou R."/>
            <person name="Klaenhammer T.R."/>
            <person name="Caufield P.W."/>
            <person name="Cui Y."/>
            <person name="Zhang H."/>
            <person name="O'Toole P.W."/>
        </authorList>
    </citation>
    <scope>NUCLEOTIDE SEQUENCE [LARGE SCALE GENOMIC DNA]</scope>
    <source>
        <strain evidence="9 10">DSM 16045</strain>
    </source>
</reference>
<evidence type="ECO:0000256" key="3">
    <source>
        <dbReference type="ARBA" id="ARBA00022741"/>
    </source>
</evidence>
<keyword evidence="4" id="KW-0067">ATP-binding</keyword>
<dbReference type="Gene3D" id="1.10.3290.10">
    <property type="entry name" value="Fido-like domain"/>
    <property type="match status" value="1"/>
</dbReference>
<dbReference type="GO" id="GO:0005524">
    <property type="term" value="F:ATP binding"/>
    <property type="evidence" value="ECO:0007669"/>
    <property type="project" value="UniProtKB-KW"/>
</dbReference>
<gene>
    <name evidence="9" type="ORF">FC60_GL001142</name>
</gene>
<dbReference type="PANTHER" id="PTHR39560">
    <property type="entry name" value="PROTEIN ADENYLYLTRANSFERASE FIC-RELATED"/>
    <property type="match status" value="1"/>
</dbReference>
<dbReference type="AlphaFoldDB" id="A0A0R1VCZ8"/>
<evidence type="ECO:0000256" key="2">
    <source>
        <dbReference type="ARBA" id="ARBA00022695"/>
    </source>
</evidence>
<comment type="caution">
    <text evidence="9">The sequence shown here is derived from an EMBL/GenBank/DDBJ whole genome shotgun (WGS) entry which is preliminary data.</text>
</comment>
<evidence type="ECO:0000256" key="4">
    <source>
        <dbReference type="ARBA" id="ARBA00022840"/>
    </source>
</evidence>
<keyword evidence="3" id="KW-0547">Nucleotide-binding</keyword>
<sequence>MDKFNYSNGTLRNKLDVRNAEQLRIYEYTVVSRYSYLYLNQQRIPKSIDDLCKIHLLLFGSIYEWAGEIRDYDLAKGGFHFLEVHALSSGINHINDELKSLPLSIPINRKIYADLLNDLNFLHPFREGNGRSTRLFLQCLAAGHGQVLTYDRSQKDLIDALQRSDLSEIETLIKIEHVGGKELAFRKLMEKRNGL</sequence>
<evidence type="ECO:0000256" key="1">
    <source>
        <dbReference type="ARBA" id="ARBA00022679"/>
    </source>
</evidence>
<evidence type="ECO:0000313" key="9">
    <source>
        <dbReference type="EMBL" id="KRM03361.1"/>
    </source>
</evidence>